<dbReference type="eggNOG" id="ENOG50348F6">
    <property type="taxonomic scope" value="Bacteria"/>
</dbReference>
<dbReference type="Proteomes" id="UP000000383">
    <property type="component" value="Chromosome"/>
</dbReference>
<dbReference type="KEGG" id="meh:M301_0749"/>
<feature type="chain" id="PRO_5003094860" description="PEP-CTERM protein-sorting domain-containing protein" evidence="1">
    <location>
        <begin position="21"/>
        <end position="240"/>
    </location>
</feature>
<dbReference type="EMBL" id="CP002056">
    <property type="protein sequence ID" value="ADI29133.1"/>
    <property type="molecule type" value="Genomic_DNA"/>
</dbReference>
<reference evidence="3" key="1">
    <citation type="submission" date="2010-05" db="EMBL/GenBank/DDBJ databases">
        <title>Complete sequence of Methylotenera sp. 301.</title>
        <authorList>
            <person name="Lucas S."/>
            <person name="Copeland A."/>
            <person name="Lapidus A."/>
            <person name="Cheng J.-F."/>
            <person name="Bruce D."/>
            <person name="Goodwin L."/>
            <person name="Pitluck S."/>
            <person name="Clum A."/>
            <person name="Land M."/>
            <person name="Hauser L."/>
            <person name="Kyrpides N."/>
            <person name="Ivanova N."/>
            <person name="Chistoservova L."/>
            <person name="Kalyuzhnaya M."/>
            <person name="Woyke T."/>
        </authorList>
    </citation>
    <scope>NUCLEOTIDE SEQUENCE [LARGE SCALE GENOMIC DNA]</scope>
    <source>
        <strain evidence="3">301</strain>
    </source>
</reference>
<dbReference type="NCBIfam" id="TIGR02595">
    <property type="entry name" value="PEP_CTERM"/>
    <property type="match status" value="1"/>
</dbReference>
<accession>D7DNW6</accession>
<dbReference type="RefSeq" id="WP_013147449.1">
    <property type="nucleotide sequence ID" value="NC_014207.1"/>
</dbReference>
<evidence type="ECO:0008006" key="4">
    <source>
        <dbReference type="Google" id="ProtNLM"/>
    </source>
</evidence>
<keyword evidence="3" id="KW-1185">Reference proteome</keyword>
<dbReference type="HOGENOM" id="CLU_1189471_0_0_4"/>
<feature type="signal peptide" evidence="1">
    <location>
        <begin position="1"/>
        <end position="20"/>
    </location>
</feature>
<name>D7DNW6_METV0</name>
<evidence type="ECO:0000256" key="1">
    <source>
        <dbReference type="SAM" id="SignalP"/>
    </source>
</evidence>
<protein>
    <recommendedName>
        <fullName evidence="4">PEP-CTERM protein-sorting domain-containing protein</fullName>
    </recommendedName>
</protein>
<dbReference type="InterPro" id="IPR013424">
    <property type="entry name" value="Ice-binding_C"/>
</dbReference>
<dbReference type="OrthoDB" id="9180749at2"/>
<dbReference type="AlphaFoldDB" id="D7DNW6"/>
<keyword evidence="1" id="KW-0732">Signal</keyword>
<evidence type="ECO:0000313" key="2">
    <source>
        <dbReference type="EMBL" id="ADI29133.1"/>
    </source>
</evidence>
<reference evidence="2 3" key="2">
    <citation type="journal article" date="2011" name="J. Bacteriol.">
        <title>Genomes of three methylotrophs from a single niche uncover genetic and metabolic divergence of Methylophilaceae.</title>
        <authorList>
            <person name="Lapidus A."/>
            <person name="Clum A."/>
            <person name="Labutti K."/>
            <person name="Kaluzhnaya M.G."/>
            <person name="Lim S."/>
            <person name="Beck D.A."/>
            <person name="Glavina Del Rio T."/>
            <person name="Nolan M."/>
            <person name="Mavromatis K."/>
            <person name="Huntemann M."/>
            <person name="Lucas S."/>
            <person name="Lidstrom M.E."/>
            <person name="Ivanova N."/>
            <person name="Chistoserdova L."/>
        </authorList>
    </citation>
    <scope>NUCLEOTIDE SEQUENCE [LARGE SCALE GENOMIC DNA]</scope>
    <source>
        <strain evidence="2 3">301</strain>
    </source>
</reference>
<proteinExistence type="predicted"/>
<gene>
    <name evidence="2" type="ordered locus">M301_0749</name>
</gene>
<organism evidence="2 3">
    <name type="scientific">Methylotenera versatilis (strain 301)</name>
    <dbReference type="NCBI Taxonomy" id="666681"/>
    <lineage>
        <taxon>Bacteria</taxon>
        <taxon>Pseudomonadati</taxon>
        <taxon>Pseudomonadota</taxon>
        <taxon>Betaproteobacteria</taxon>
        <taxon>Nitrosomonadales</taxon>
        <taxon>Methylophilaceae</taxon>
        <taxon>Methylotenera</taxon>
    </lineage>
</organism>
<evidence type="ECO:0000313" key="3">
    <source>
        <dbReference type="Proteomes" id="UP000000383"/>
    </source>
</evidence>
<sequence length="240" mass="25447" precursor="true">MNKKLIYVMLGLLISSPALSATVTKVGTNFDVVYDDTKLGLFRGLDLVGDNLFFTPNNFKAESYNGTGLNVTSSTANDIRLIAKGDFKFGSIGLQEFGDYFLLGGGQVSLGGQLRAFDPTKPFATQSSANIFVSSTTPLNLNDGINHDWYGEANISNSTSTVIPGNAGWLSSASTVVISVENILTAFTPANLSGPQGAFIEKKFAGVGMVITSSVPEPETWGSLLSGLLILGFVISRRKN</sequence>
<dbReference type="STRING" id="666681.M301_0749"/>